<dbReference type="EMBL" id="CAAALY010248291">
    <property type="protein sequence ID" value="VEL34738.1"/>
    <property type="molecule type" value="Genomic_DNA"/>
</dbReference>
<evidence type="ECO:0000313" key="2">
    <source>
        <dbReference type="Proteomes" id="UP000784294"/>
    </source>
</evidence>
<protein>
    <submittedName>
        <fullName evidence="1">Uncharacterized protein</fullName>
    </submittedName>
</protein>
<accession>A0A448XEA2</accession>
<keyword evidence="2" id="KW-1185">Reference proteome</keyword>
<reference evidence="1" key="1">
    <citation type="submission" date="2018-11" db="EMBL/GenBank/DDBJ databases">
        <authorList>
            <consortium name="Pathogen Informatics"/>
        </authorList>
    </citation>
    <scope>NUCLEOTIDE SEQUENCE</scope>
</reference>
<sequence>MNLVGEARMQTALMLARLFPMAAGTSGFLLSTLAIRAGTEETVVELDEAIDRGREEEFDRETFNEVCGFTK</sequence>
<name>A0A448XEA2_9PLAT</name>
<evidence type="ECO:0000313" key="1">
    <source>
        <dbReference type="EMBL" id="VEL34738.1"/>
    </source>
</evidence>
<proteinExistence type="predicted"/>
<comment type="caution">
    <text evidence="1">The sequence shown here is derived from an EMBL/GenBank/DDBJ whole genome shotgun (WGS) entry which is preliminary data.</text>
</comment>
<gene>
    <name evidence="1" type="ORF">PXEA_LOCUS28178</name>
</gene>
<dbReference type="AlphaFoldDB" id="A0A448XEA2"/>
<organism evidence="1 2">
    <name type="scientific">Protopolystoma xenopodis</name>
    <dbReference type="NCBI Taxonomy" id="117903"/>
    <lineage>
        <taxon>Eukaryota</taxon>
        <taxon>Metazoa</taxon>
        <taxon>Spiralia</taxon>
        <taxon>Lophotrochozoa</taxon>
        <taxon>Platyhelminthes</taxon>
        <taxon>Monogenea</taxon>
        <taxon>Polyopisthocotylea</taxon>
        <taxon>Polystomatidea</taxon>
        <taxon>Polystomatidae</taxon>
        <taxon>Protopolystoma</taxon>
    </lineage>
</organism>
<dbReference type="Proteomes" id="UP000784294">
    <property type="component" value="Unassembled WGS sequence"/>
</dbReference>